<feature type="compositionally biased region" description="Polar residues" evidence="1">
    <location>
        <begin position="201"/>
        <end position="214"/>
    </location>
</feature>
<comment type="caution">
    <text evidence="2">The sequence shown here is derived from an EMBL/GenBank/DDBJ whole genome shotgun (WGS) entry which is preliminary data.</text>
</comment>
<sequence length="214" mass="24692">MDISQQKDFNVFISKATLYLLDLNRDKIHCNKAEEVAEDIECVKYREHMKSLRKDLFPSPNKNKNLTIHGFEYTIDRLQRLQPLKKVFCRYGSYYLVKKSFTEGVQYVKQGEIHTYKAIARPLDIFISNAPLDPKTFKSSYDYCTQSERISPGETKNILSNTYYIVIAPCHTIFLKDIKNAHEVGNSTEISPSFATEADRQVTSVTEDTNGWPS</sequence>
<feature type="region of interest" description="Disordered" evidence="1">
    <location>
        <begin position="190"/>
        <end position="214"/>
    </location>
</feature>
<reference evidence="2 3" key="1">
    <citation type="journal article" date="2019" name="Sci. Rep.">
        <title>Orb-weaving spider Araneus ventricosus genome elucidates the spidroin gene catalogue.</title>
        <authorList>
            <person name="Kono N."/>
            <person name="Nakamura H."/>
            <person name="Ohtoshi R."/>
            <person name="Moran D.A.P."/>
            <person name="Shinohara A."/>
            <person name="Yoshida Y."/>
            <person name="Fujiwara M."/>
            <person name="Mori M."/>
            <person name="Tomita M."/>
            <person name="Arakawa K."/>
        </authorList>
    </citation>
    <scope>NUCLEOTIDE SEQUENCE [LARGE SCALE GENOMIC DNA]</scope>
</reference>
<feature type="non-terminal residue" evidence="2">
    <location>
        <position position="214"/>
    </location>
</feature>
<dbReference type="Proteomes" id="UP000499080">
    <property type="component" value="Unassembled WGS sequence"/>
</dbReference>
<evidence type="ECO:0000313" key="3">
    <source>
        <dbReference type="Proteomes" id="UP000499080"/>
    </source>
</evidence>
<name>A0A4Y2A4C1_ARAVE</name>
<dbReference type="OrthoDB" id="6435872at2759"/>
<protein>
    <submittedName>
        <fullName evidence="2">Uncharacterized protein</fullName>
    </submittedName>
</protein>
<evidence type="ECO:0000256" key="1">
    <source>
        <dbReference type="SAM" id="MobiDB-lite"/>
    </source>
</evidence>
<proteinExistence type="predicted"/>
<gene>
    <name evidence="2" type="ORF">AVEN_259500_1</name>
</gene>
<keyword evidence="3" id="KW-1185">Reference proteome</keyword>
<organism evidence="2 3">
    <name type="scientific">Araneus ventricosus</name>
    <name type="common">Orbweaver spider</name>
    <name type="synonym">Epeira ventricosa</name>
    <dbReference type="NCBI Taxonomy" id="182803"/>
    <lineage>
        <taxon>Eukaryota</taxon>
        <taxon>Metazoa</taxon>
        <taxon>Ecdysozoa</taxon>
        <taxon>Arthropoda</taxon>
        <taxon>Chelicerata</taxon>
        <taxon>Arachnida</taxon>
        <taxon>Araneae</taxon>
        <taxon>Araneomorphae</taxon>
        <taxon>Entelegynae</taxon>
        <taxon>Araneoidea</taxon>
        <taxon>Araneidae</taxon>
        <taxon>Araneus</taxon>
    </lineage>
</organism>
<dbReference type="AlphaFoldDB" id="A0A4Y2A4C1"/>
<accession>A0A4Y2A4C1</accession>
<dbReference type="EMBL" id="BGPR01079368">
    <property type="protein sequence ID" value="GBL74215.1"/>
    <property type="molecule type" value="Genomic_DNA"/>
</dbReference>
<evidence type="ECO:0000313" key="2">
    <source>
        <dbReference type="EMBL" id="GBL74215.1"/>
    </source>
</evidence>